<dbReference type="Gene3D" id="1.10.10.10">
    <property type="entry name" value="Winged helix-like DNA-binding domain superfamily/Winged helix DNA-binding domain"/>
    <property type="match status" value="1"/>
</dbReference>
<dbReference type="InterPro" id="IPR000847">
    <property type="entry name" value="LysR_HTH_N"/>
</dbReference>
<evidence type="ECO:0000259" key="5">
    <source>
        <dbReference type="PROSITE" id="PS50931"/>
    </source>
</evidence>
<keyword evidence="7" id="KW-1185">Reference proteome</keyword>
<evidence type="ECO:0000313" key="6">
    <source>
        <dbReference type="EMBL" id="OFE11947.1"/>
    </source>
</evidence>
<dbReference type="InterPro" id="IPR005119">
    <property type="entry name" value="LysR_subst-bd"/>
</dbReference>
<dbReference type="NCBIfam" id="NF009327">
    <property type="entry name" value="PRK12684.1"/>
    <property type="match status" value="1"/>
</dbReference>
<dbReference type="STRING" id="1524254.PHACT_01310"/>
<dbReference type="EMBL" id="MASR01000001">
    <property type="protein sequence ID" value="OFE11947.1"/>
    <property type="molecule type" value="Genomic_DNA"/>
</dbReference>
<dbReference type="GO" id="GO:0000976">
    <property type="term" value="F:transcription cis-regulatory region binding"/>
    <property type="evidence" value="ECO:0007669"/>
    <property type="project" value="TreeGrafter"/>
</dbReference>
<name>A0A1E8CI62_9GAMM</name>
<dbReference type="RefSeq" id="WP_070115571.1">
    <property type="nucleotide sequence ID" value="NZ_CAXATG010000002.1"/>
</dbReference>
<feature type="domain" description="HTH lysR-type" evidence="5">
    <location>
        <begin position="1"/>
        <end position="59"/>
    </location>
</feature>
<comment type="similarity">
    <text evidence="1">Belongs to the LysR transcriptional regulatory family.</text>
</comment>
<dbReference type="OrthoDB" id="5297026at2"/>
<dbReference type="AlphaFoldDB" id="A0A1E8CI62"/>
<protein>
    <submittedName>
        <fullName evidence="6">Transcriptional regulator CysB</fullName>
    </submittedName>
</protein>
<evidence type="ECO:0000256" key="1">
    <source>
        <dbReference type="ARBA" id="ARBA00009437"/>
    </source>
</evidence>
<dbReference type="SUPFAM" id="SSF53850">
    <property type="entry name" value="Periplasmic binding protein-like II"/>
    <property type="match status" value="1"/>
</dbReference>
<organism evidence="6 7">
    <name type="scientific">Pseudohongiella acticola</name>
    <dbReference type="NCBI Taxonomy" id="1524254"/>
    <lineage>
        <taxon>Bacteria</taxon>
        <taxon>Pseudomonadati</taxon>
        <taxon>Pseudomonadota</taxon>
        <taxon>Gammaproteobacteria</taxon>
        <taxon>Pseudomonadales</taxon>
        <taxon>Pseudohongiellaceae</taxon>
        <taxon>Pseudohongiella</taxon>
    </lineage>
</organism>
<dbReference type="Proteomes" id="UP000175669">
    <property type="component" value="Unassembled WGS sequence"/>
</dbReference>
<dbReference type="InterPro" id="IPR036390">
    <property type="entry name" value="WH_DNA-bd_sf"/>
</dbReference>
<keyword evidence="2" id="KW-0805">Transcription regulation</keyword>
<dbReference type="PANTHER" id="PTHR30126">
    <property type="entry name" value="HTH-TYPE TRANSCRIPTIONAL REGULATOR"/>
    <property type="match status" value="1"/>
</dbReference>
<evidence type="ECO:0000256" key="3">
    <source>
        <dbReference type="ARBA" id="ARBA00023125"/>
    </source>
</evidence>
<gene>
    <name evidence="6" type="primary">cysB</name>
    <name evidence="6" type="ORF">PHACT_01310</name>
</gene>
<dbReference type="PROSITE" id="PS50931">
    <property type="entry name" value="HTH_LYSR"/>
    <property type="match status" value="1"/>
</dbReference>
<dbReference type="InterPro" id="IPR037423">
    <property type="entry name" value="CysB_PBP2"/>
</dbReference>
<dbReference type="Pfam" id="PF00126">
    <property type="entry name" value="HTH_1"/>
    <property type="match status" value="1"/>
</dbReference>
<evidence type="ECO:0000256" key="2">
    <source>
        <dbReference type="ARBA" id="ARBA00023015"/>
    </source>
</evidence>
<dbReference type="PANTHER" id="PTHR30126:SF6">
    <property type="entry name" value="HTH-TYPE TRANSCRIPTIONAL REGULATOR CYSB-RELATED"/>
    <property type="match status" value="1"/>
</dbReference>
<dbReference type="GO" id="GO:0019344">
    <property type="term" value="P:cysteine biosynthetic process"/>
    <property type="evidence" value="ECO:0007669"/>
    <property type="project" value="TreeGrafter"/>
</dbReference>
<dbReference type="Pfam" id="PF03466">
    <property type="entry name" value="LysR_substrate"/>
    <property type="match status" value="1"/>
</dbReference>
<sequence>MKLQQLRYIWEVSRQGLNVSAAAQRLHTSQSGMSKQILALEDELGVKIFLRNGKHLIGMSEAGERIVKLAGEVLQQTENIAHLAAEYCDEGSGSLAIATTHTQSRYVLPAVISAFIKKYPDVSLQLHQGTPYQIAEMAAKGTANFAIATEAMDKFSDLLMMPCYRWNRAVLVPRGHPLAALERLTLADVAAYPLVTYVVGFTGRSRLDDAFASQGLAPRVVFTAVDADVIKTYVRLGMGVGIIAKMAYDVERDSDLVALDASALFDYSVTRIGFRRGTLLRSYMIDFMRMFAGHKGGPAVERVIECQSQADIDALFSATVLPELNSMPVATQ</sequence>
<keyword evidence="4" id="KW-0804">Transcription</keyword>
<dbReference type="NCBIfam" id="NF009326">
    <property type="entry name" value="PRK12681.1"/>
    <property type="match status" value="1"/>
</dbReference>
<accession>A0A1E8CI62</accession>
<proteinExistence type="inferred from homology"/>
<dbReference type="PRINTS" id="PR00039">
    <property type="entry name" value="HTHLYSR"/>
</dbReference>
<dbReference type="SUPFAM" id="SSF46785">
    <property type="entry name" value="Winged helix' DNA-binding domain"/>
    <property type="match status" value="1"/>
</dbReference>
<dbReference type="GO" id="GO:0003700">
    <property type="term" value="F:DNA-binding transcription factor activity"/>
    <property type="evidence" value="ECO:0007669"/>
    <property type="project" value="InterPro"/>
</dbReference>
<dbReference type="InterPro" id="IPR036388">
    <property type="entry name" value="WH-like_DNA-bd_sf"/>
</dbReference>
<dbReference type="CDD" id="cd08413">
    <property type="entry name" value="PBP2_CysB_like"/>
    <property type="match status" value="1"/>
</dbReference>
<reference evidence="7" key="1">
    <citation type="submission" date="2016-07" db="EMBL/GenBank/DDBJ databases">
        <authorList>
            <person name="Florea S."/>
            <person name="Webb J.S."/>
            <person name="Jaromczyk J."/>
            <person name="Schardl C.L."/>
        </authorList>
    </citation>
    <scope>NUCLEOTIDE SEQUENCE [LARGE SCALE GENOMIC DNA]</scope>
    <source>
        <strain evidence="7">KCTC 42131</strain>
    </source>
</reference>
<evidence type="ECO:0000256" key="4">
    <source>
        <dbReference type="ARBA" id="ARBA00023163"/>
    </source>
</evidence>
<evidence type="ECO:0000313" key="7">
    <source>
        <dbReference type="Proteomes" id="UP000175669"/>
    </source>
</evidence>
<comment type="caution">
    <text evidence="6">The sequence shown here is derived from an EMBL/GenBank/DDBJ whole genome shotgun (WGS) entry which is preliminary data.</text>
</comment>
<keyword evidence="3" id="KW-0238">DNA-binding</keyword>
<dbReference type="Gene3D" id="3.40.190.10">
    <property type="entry name" value="Periplasmic binding protein-like II"/>
    <property type="match status" value="2"/>
</dbReference>